<accession>A0AAD6XA10</accession>
<gene>
    <name evidence="1" type="ORF">C8F04DRAFT_1252165</name>
</gene>
<protein>
    <recommendedName>
        <fullName evidence="3">BTB domain-containing protein</fullName>
    </recommendedName>
</protein>
<evidence type="ECO:0008006" key="3">
    <source>
        <dbReference type="Google" id="ProtNLM"/>
    </source>
</evidence>
<dbReference type="EMBL" id="JARJCM010000013">
    <property type="protein sequence ID" value="KAJ7042187.1"/>
    <property type="molecule type" value="Genomic_DNA"/>
</dbReference>
<evidence type="ECO:0000313" key="1">
    <source>
        <dbReference type="EMBL" id="KAJ7042187.1"/>
    </source>
</evidence>
<keyword evidence="2" id="KW-1185">Reference proteome</keyword>
<reference evidence="1" key="1">
    <citation type="submission" date="2023-03" db="EMBL/GenBank/DDBJ databases">
        <title>Massive genome expansion in bonnet fungi (Mycena s.s.) driven by repeated elements and novel gene families across ecological guilds.</title>
        <authorList>
            <consortium name="Lawrence Berkeley National Laboratory"/>
            <person name="Harder C.B."/>
            <person name="Miyauchi S."/>
            <person name="Viragh M."/>
            <person name="Kuo A."/>
            <person name="Thoen E."/>
            <person name="Andreopoulos B."/>
            <person name="Lu D."/>
            <person name="Skrede I."/>
            <person name="Drula E."/>
            <person name="Henrissat B."/>
            <person name="Morin E."/>
            <person name="Kohler A."/>
            <person name="Barry K."/>
            <person name="LaButti K."/>
            <person name="Morin E."/>
            <person name="Salamov A."/>
            <person name="Lipzen A."/>
            <person name="Mereny Z."/>
            <person name="Hegedus B."/>
            <person name="Baldrian P."/>
            <person name="Stursova M."/>
            <person name="Weitz H."/>
            <person name="Taylor A."/>
            <person name="Grigoriev I.V."/>
            <person name="Nagy L.G."/>
            <person name="Martin F."/>
            <person name="Kauserud H."/>
        </authorList>
    </citation>
    <scope>NUCLEOTIDE SEQUENCE</scope>
    <source>
        <strain evidence="1">CBHHK200</strain>
    </source>
</reference>
<sequence>MAQRSLNFYDIANGQHVFRVKNTLYKFDVVALSRNSEFFKNMFELSTATSSDLDPIVLPDNFFEWEFEIFALIAYGRPPAPDSQVWPKAGKASPLLLRLLELSRFLMSPPTRTMALNLIKARSFTFPPALLIHLSFEYGTKVLFIAAFHRLASSPLRDLTADDVNNIGMEVFVALAKVKELTQRHRHVVAAEEPIIEAHSSMCANNLACERDWHGVWWNGMGRFLLDGRNALSWTESVERFEAVEFGEMDADCRAKMLKLTRTGDAYAHSYNWITSVAETLMGGIAEELGDLRLGL</sequence>
<dbReference type="Proteomes" id="UP001218188">
    <property type="component" value="Unassembled WGS sequence"/>
</dbReference>
<name>A0AAD6XA10_9AGAR</name>
<evidence type="ECO:0000313" key="2">
    <source>
        <dbReference type="Proteomes" id="UP001218188"/>
    </source>
</evidence>
<comment type="caution">
    <text evidence="1">The sequence shown here is derived from an EMBL/GenBank/DDBJ whole genome shotgun (WGS) entry which is preliminary data.</text>
</comment>
<dbReference type="AlphaFoldDB" id="A0AAD6XA10"/>
<organism evidence="1 2">
    <name type="scientific">Mycena alexandri</name>
    <dbReference type="NCBI Taxonomy" id="1745969"/>
    <lineage>
        <taxon>Eukaryota</taxon>
        <taxon>Fungi</taxon>
        <taxon>Dikarya</taxon>
        <taxon>Basidiomycota</taxon>
        <taxon>Agaricomycotina</taxon>
        <taxon>Agaricomycetes</taxon>
        <taxon>Agaricomycetidae</taxon>
        <taxon>Agaricales</taxon>
        <taxon>Marasmiineae</taxon>
        <taxon>Mycenaceae</taxon>
        <taxon>Mycena</taxon>
    </lineage>
</organism>
<proteinExistence type="predicted"/>